<evidence type="ECO:0000313" key="7">
    <source>
        <dbReference type="Proteomes" id="UP000265643"/>
    </source>
</evidence>
<dbReference type="SUPFAM" id="SSF56059">
    <property type="entry name" value="Glutathione synthetase ATP-binding domain-like"/>
    <property type="match status" value="1"/>
</dbReference>
<dbReference type="GO" id="GO:0005524">
    <property type="term" value="F:ATP binding"/>
    <property type="evidence" value="ECO:0007669"/>
    <property type="project" value="UniProtKB-UniRule"/>
</dbReference>
<dbReference type="NCBIfam" id="TIGR00768">
    <property type="entry name" value="rimK_fam"/>
    <property type="match status" value="1"/>
</dbReference>
<keyword evidence="1" id="KW-0479">Metal-binding</keyword>
<evidence type="ECO:0000256" key="4">
    <source>
        <dbReference type="PROSITE-ProRule" id="PRU00409"/>
    </source>
</evidence>
<dbReference type="InterPro" id="IPR004666">
    <property type="entry name" value="Rp_bS6_RimK/Lys_biosynth_LsyX"/>
</dbReference>
<reference evidence="7" key="1">
    <citation type="submission" date="2018-09" db="EMBL/GenBank/DDBJ databases">
        <title>Draft Genome Sequence of Mediterraneibacter sp. KCTC 15684.</title>
        <authorList>
            <person name="Kim J.S."/>
            <person name="Han K.I."/>
            <person name="Suh M.K."/>
            <person name="Lee K.C."/>
            <person name="Eom M.K."/>
            <person name="Lee J.H."/>
            <person name="Park S.H."/>
            <person name="Kang S.W."/>
            <person name="Park J.E."/>
            <person name="Oh B.S."/>
            <person name="Yu S.Y."/>
            <person name="Choi S.H."/>
            <person name="Lee D.H."/>
            <person name="Yoon H."/>
            <person name="Kim B."/>
            <person name="Yang S.J."/>
            <person name="Lee J.S."/>
        </authorList>
    </citation>
    <scope>NUCLEOTIDE SEQUENCE [LARGE SCALE GENOMIC DNA]</scope>
    <source>
        <strain evidence="7">KCTC 15684</strain>
    </source>
</reference>
<dbReference type="InterPro" id="IPR011761">
    <property type="entry name" value="ATP-grasp"/>
</dbReference>
<evidence type="ECO:0000256" key="1">
    <source>
        <dbReference type="ARBA" id="ARBA00022723"/>
    </source>
</evidence>
<dbReference type="Gene3D" id="3.30.1490.20">
    <property type="entry name" value="ATP-grasp fold, A domain"/>
    <property type="match status" value="1"/>
</dbReference>
<feature type="domain" description="ATP-grasp" evidence="5">
    <location>
        <begin position="98"/>
        <end position="288"/>
    </location>
</feature>
<evidence type="ECO:0000256" key="2">
    <source>
        <dbReference type="ARBA" id="ARBA00022741"/>
    </source>
</evidence>
<sequence>MKQGWLIVNGYITNPKFLEIYRWIEEAGARKGCQIRRFGNNEMMEAVCSGKIREMERPDFVIFWDKDVRLARLMEEEGFRLFNSAQSIAVCDDKSRTYICLKNAGISMPKTWIAPMTFAKDGYYDQTAYFEHAGEDLGYPLVLKESFGSFGAQVHLVQSEQELRTLLPELKNRPFLLQEYIEASKGHDIRINMVGENPVAAMYRYNDTDFRANITNGGSMKPYEPKEAQVELARKVMWTLGLDFAGVDILFGEEEEPILCEVNSNAHFKNIYDCTGINVADAIISYILEQL</sequence>
<dbReference type="EMBL" id="BHGK01000001">
    <property type="protein sequence ID" value="GCA66348.1"/>
    <property type="molecule type" value="Genomic_DNA"/>
</dbReference>
<dbReference type="GO" id="GO:0016879">
    <property type="term" value="F:ligase activity, forming carbon-nitrogen bonds"/>
    <property type="evidence" value="ECO:0007669"/>
    <property type="project" value="TreeGrafter"/>
</dbReference>
<dbReference type="PROSITE" id="PS50975">
    <property type="entry name" value="ATP_GRASP"/>
    <property type="match status" value="1"/>
</dbReference>
<dbReference type="Pfam" id="PF08443">
    <property type="entry name" value="RimK"/>
    <property type="match status" value="1"/>
</dbReference>
<evidence type="ECO:0000256" key="3">
    <source>
        <dbReference type="ARBA" id="ARBA00022840"/>
    </source>
</evidence>
<proteinExistence type="predicted"/>
<dbReference type="GO" id="GO:0046872">
    <property type="term" value="F:metal ion binding"/>
    <property type="evidence" value="ECO:0007669"/>
    <property type="project" value="UniProtKB-KW"/>
</dbReference>
<dbReference type="PANTHER" id="PTHR21621:SF0">
    <property type="entry name" value="BETA-CITRYLGLUTAMATE SYNTHASE B-RELATED"/>
    <property type="match status" value="1"/>
</dbReference>
<organism evidence="6 7">
    <name type="scientific">Mediterraneibacter butyricigenes</name>
    <dbReference type="NCBI Taxonomy" id="2316025"/>
    <lineage>
        <taxon>Bacteria</taxon>
        <taxon>Bacillati</taxon>
        <taxon>Bacillota</taxon>
        <taxon>Clostridia</taxon>
        <taxon>Lachnospirales</taxon>
        <taxon>Lachnospiraceae</taxon>
        <taxon>Mediterraneibacter</taxon>
    </lineage>
</organism>
<keyword evidence="2 4" id="KW-0547">Nucleotide-binding</keyword>
<name>A0A391P675_9FIRM</name>
<protein>
    <recommendedName>
        <fullName evidence="5">ATP-grasp domain-containing protein</fullName>
    </recommendedName>
</protein>
<accession>A0A391P675</accession>
<dbReference type="Proteomes" id="UP000265643">
    <property type="component" value="Unassembled WGS sequence"/>
</dbReference>
<dbReference type="RefSeq" id="WP_119297623.1">
    <property type="nucleotide sequence ID" value="NZ_BHGK01000001.1"/>
</dbReference>
<dbReference type="InterPro" id="IPR013651">
    <property type="entry name" value="ATP-grasp_RimK-type"/>
</dbReference>
<dbReference type="Gene3D" id="3.30.470.20">
    <property type="entry name" value="ATP-grasp fold, B domain"/>
    <property type="match status" value="1"/>
</dbReference>
<comment type="caution">
    <text evidence="6">The sequence shown here is derived from an EMBL/GenBank/DDBJ whole genome shotgun (WGS) entry which is preliminary data.</text>
</comment>
<dbReference type="PANTHER" id="PTHR21621">
    <property type="entry name" value="RIBOSOMAL PROTEIN S6 MODIFICATION PROTEIN"/>
    <property type="match status" value="1"/>
</dbReference>
<evidence type="ECO:0000259" key="5">
    <source>
        <dbReference type="PROSITE" id="PS50975"/>
    </source>
</evidence>
<keyword evidence="3 4" id="KW-0067">ATP-binding</keyword>
<keyword evidence="7" id="KW-1185">Reference proteome</keyword>
<dbReference type="AlphaFoldDB" id="A0A391P675"/>
<evidence type="ECO:0000313" key="6">
    <source>
        <dbReference type="EMBL" id="GCA66348.1"/>
    </source>
</evidence>
<dbReference type="GO" id="GO:0005737">
    <property type="term" value="C:cytoplasm"/>
    <property type="evidence" value="ECO:0007669"/>
    <property type="project" value="TreeGrafter"/>
</dbReference>
<gene>
    <name evidence="6" type="ORF">KGMB01110_07840</name>
</gene>
<dbReference type="InterPro" id="IPR013815">
    <property type="entry name" value="ATP_grasp_subdomain_1"/>
</dbReference>
<dbReference type="Gene3D" id="3.40.50.20">
    <property type="match status" value="1"/>
</dbReference>